<dbReference type="InterPro" id="IPR011989">
    <property type="entry name" value="ARM-like"/>
</dbReference>
<dbReference type="InterPro" id="IPR006911">
    <property type="entry name" value="ARM-rpt_dom"/>
</dbReference>
<evidence type="ECO:0000259" key="3">
    <source>
        <dbReference type="Pfam" id="PF04826"/>
    </source>
</evidence>
<proteinExistence type="inferred from homology"/>
<protein>
    <recommendedName>
        <fullName evidence="3">Armadillo repeat-containing domain-containing protein</fullName>
    </recommendedName>
</protein>
<dbReference type="GO" id="GO:0005829">
    <property type="term" value="C:cytosol"/>
    <property type="evidence" value="ECO:0007669"/>
    <property type="project" value="TreeGrafter"/>
</dbReference>
<comment type="similarity">
    <text evidence="1">Belongs to the GPRASP family.</text>
</comment>
<dbReference type="OrthoDB" id="9664939at2759"/>
<evidence type="ECO:0000313" key="5">
    <source>
        <dbReference type="Proteomes" id="UP000242450"/>
    </source>
</evidence>
<evidence type="ECO:0000313" key="4">
    <source>
        <dbReference type="EMBL" id="OWJ99695.1"/>
    </source>
</evidence>
<sequence length="1443" mass="162732">MGKRPVFLKVCGEWGVEGGQQPLTGHLNRGGVSATSAELEVEKLNWEIKDSLQAAVEFDTTGIKERSKKLCYISAGLLCNCTMTGAEIETGVQAKPEKKPGKEVASGAERENEVLMVVRPKVRTQAQVMLGARPKIETVAVTKTHPKSEAKAITVERSMGETSSWAKTEFDAEVLQKTEGVSQNNAIAWSLISTESGSVAKPKISSIVRELASTDAESFPGTKVKSQSRIQHLLVSEEETNVGSWCHPRPTSKKENFHNCDFRWVDRSFMNSWFWSREEVSTRLHPRDRVKASTRSRHMAKEEAMSRPQTSWELYVASSSGSEDESIKNSWFWVREKTSIRSRPREETNSRSWFRSKKEVSESSSGSECDDSVKSWFWAGEEGRHKPRARKGANVSTRHRAKQETSIDFMSGSMDVVKKEPWFWPGEKANNLAKPKSKKKVRARAVVKEEAKIKARARAKQEARPEEEFLTGAWFSAAEDSSIVGGATVKSGSQVEDDSIVGSWFWTEEETSGTFRPQTEQEPIGSSMLGTGEKTSVETEADATSKSVPTDEKEKVIASFCWANEETNLEAEEETIFGSWFWVGDEASMEAGVGANCGSRPKSEEEEVIGPWFWAGEEISTVAEFREEARPGAEEETIFGPWFWAGNQAHTDSGAEVNCDTMPGTEEEEPIIGSWFWPGVEACGRAEVSKSSLEDKEKSITSSWFGTTEEICMKYAAGSWESRLEDKQDIVDSWFWSIKYTGPETIVGPWLWAVEESSTDDRAEEEAKPPTKEETMITSWFWKGDKAIIESANREESRLDIEEEDIIDSWFWAREEDRLKTEAEAREEDRLAAEEELFVGSWFWAREEAIRNEANICSKYSPKAGEEEVIVESWFWAEEKTSLEAGASFDSKHGAEKEEIIVGSWFWAEEESIDIRPQAVEETTSRSGEETIFESWFWDAKEVNVEAKTRCASKPEDDKEMIVESWLLSGDKDINETETGATSESRPENEEGAVVGSWFVAKNEDNNRPGDGTNSEFRTIAEEDEAIVGSWFWAGDETHFESDPSPVYRAISKSRCSVEQEPDASHRPQSWEEVTVQFKPGPWGRVGFPSPSLFRFSKEAAFLFSEMFGGKPKHMELSLEGEDQESLLQPDQPDPKFSFQYDPFYWSVVQIWEHLRTRESAEPESCSCSCIQCEFKIGPEEFEEELLLMDKIREPCIHEISKIAMGMRTTSQYAYDFIRDSGVVSLIETLLNYPSSQVRTRFLENMIHMAPPYPNLNIIQTYVYQVCEETLAYSLDSPEQLSGIKMVRHLTRATGYHTLVARYISGLLLLLATGNTETRFHVLKMLLNLSENPVMTKELLNAEAVSELMGLFSRKETNNIQVVLAMLENIGNNIKKEVVFTDDFSLEPLTSAFHEIEKFAKELQGKIDHKNDPEADQKNEAAADMPNVRSREAEGGSHDGALA</sequence>
<dbReference type="InterPro" id="IPR016024">
    <property type="entry name" value="ARM-type_fold"/>
</dbReference>
<dbReference type="InterPro" id="IPR043374">
    <property type="entry name" value="GASP1-3"/>
</dbReference>
<dbReference type="SUPFAM" id="SSF48371">
    <property type="entry name" value="ARM repeat"/>
    <property type="match status" value="1"/>
</dbReference>
<dbReference type="PANTHER" id="PTHR46414">
    <property type="entry name" value="PROTEIN BHLHB9-RELATED"/>
    <property type="match status" value="1"/>
</dbReference>
<reference evidence="4 5" key="1">
    <citation type="journal article" date="2018" name="Mol. Genet. Genomics">
        <title>The red deer Cervus elaphus genome CerEla1.0: sequencing, annotating, genes, and chromosomes.</title>
        <authorList>
            <person name="Bana N.A."/>
            <person name="Nyiri A."/>
            <person name="Nagy J."/>
            <person name="Frank K."/>
            <person name="Nagy T."/>
            <person name="Steger V."/>
            <person name="Schiller M."/>
            <person name="Lakatos P."/>
            <person name="Sugar L."/>
            <person name="Horn P."/>
            <person name="Barta E."/>
            <person name="Orosz L."/>
        </authorList>
    </citation>
    <scope>NUCLEOTIDE SEQUENCE [LARGE SCALE GENOMIC DNA]</scope>
    <source>
        <strain evidence="4">Hungarian</strain>
    </source>
</reference>
<dbReference type="Proteomes" id="UP000242450">
    <property type="component" value="Chromosome X"/>
</dbReference>
<dbReference type="Pfam" id="PF04826">
    <property type="entry name" value="Arm_2"/>
    <property type="match status" value="1"/>
</dbReference>
<name>A0A212C138_CEREH</name>
<comment type="caution">
    <text evidence="4">The sequence shown here is derived from an EMBL/GenBank/DDBJ whole genome shotgun (WGS) entry which is preliminary data.</text>
</comment>
<evidence type="ECO:0000256" key="1">
    <source>
        <dbReference type="ARBA" id="ARBA00011013"/>
    </source>
</evidence>
<accession>A0A212C138</accession>
<dbReference type="PANTHER" id="PTHR46414:SF3">
    <property type="entry name" value="G-PROTEIN COUPLED RECEPTOR-ASSOCIATED SORTING PROTEIN 1"/>
    <property type="match status" value="1"/>
</dbReference>
<feature type="domain" description="Armadillo repeat-containing" evidence="3">
    <location>
        <begin position="1178"/>
        <end position="1392"/>
    </location>
</feature>
<feature type="compositionally biased region" description="Basic and acidic residues" evidence="2">
    <location>
        <begin position="1404"/>
        <end position="1421"/>
    </location>
</feature>
<evidence type="ECO:0000256" key="2">
    <source>
        <dbReference type="SAM" id="MobiDB-lite"/>
    </source>
</evidence>
<dbReference type="EMBL" id="MKHE01000034">
    <property type="protein sequence ID" value="OWJ99695.1"/>
    <property type="molecule type" value="Genomic_DNA"/>
</dbReference>
<keyword evidence="5" id="KW-1185">Reference proteome</keyword>
<dbReference type="GO" id="GO:0005634">
    <property type="term" value="C:nucleus"/>
    <property type="evidence" value="ECO:0007669"/>
    <property type="project" value="TreeGrafter"/>
</dbReference>
<organism evidence="4 5">
    <name type="scientific">Cervus elaphus hippelaphus</name>
    <name type="common">European red deer</name>
    <dbReference type="NCBI Taxonomy" id="46360"/>
    <lineage>
        <taxon>Eukaryota</taxon>
        <taxon>Metazoa</taxon>
        <taxon>Chordata</taxon>
        <taxon>Craniata</taxon>
        <taxon>Vertebrata</taxon>
        <taxon>Euteleostomi</taxon>
        <taxon>Mammalia</taxon>
        <taxon>Eutheria</taxon>
        <taxon>Laurasiatheria</taxon>
        <taxon>Artiodactyla</taxon>
        <taxon>Ruminantia</taxon>
        <taxon>Pecora</taxon>
        <taxon>Cervidae</taxon>
        <taxon>Cervinae</taxon>
        <taxon>Cervus</taxon>
    </lineage>
</organism>
<feature type="region of interest" description="Disordered" evidence="2">
    <location>
        <begin position="509"/>
        <end position="550"/>
    </location>
</feature>
<feature type="region of interest" description="Disordered" evidence="2">
    <location>
        <begin position="972"/>
        <end position="992"/>
    </location>
</feature>
<feature type="compositionally biased region" description="Polar residues" evidence="2">
    <location>
        <begin position="512"/>
        <end position="521"/>
    </location>
</feature>
<feature type="region of interest" description="Disordered" evidence="2">
    <location>
        <begin position="1404"/>
        <end position="1443"/>
    </location>
</feature>
<gene>
    <name evidence="4" type="ORF">Celaphus_00009715</name>
</gene>
<dbReference type="Gene3D" id="1.25.10.10">
    <property type="entry name" value="Leucine-rich Repeat Variant"/>
    <property type="match status" value="1"/>
</dbReference>